<keyword evidence="4 9" id="KW-0808">Transferase</keyword>
<feature type="binding site" evidence="9">
    <location>
        <begin position="208"/>
        <end position="211"/>
    </location>
    <ligand>
        <name>substrate</name>
    </ligand>
</feature>
<dbReference type="CDD" id="cd02440">
    <property type="entry name" value="AdoMet_MTases"/>
    <property type="match status" value="1"/>
</dbReference>
<feature type="binding site" evidence="9">
    <location>
        <position position="85"/>
    </location>
    <ligand>
        <name>S-adenosyl-L-methionine</name>
        <dbReference type="ChEBI" id="CHEBI:59789"/>
    </ligand>
</feature>
<dbReference type="STRING" id="1817760.A2151_04035"/>
<comment type="caution">
    <text evidence="9">Lacks conserved residue(s) required for the propagation of feature annotation.</text>
</comment>
<dbReference type="PROSITE" id="PS51625">
    <property type="entry name" value="SAM_MT_TRMB"/>
    <property type="match status" value="1"/>
</dbReference>
<accession>A0A1F6TTB0</accession>
<dbReference type="Pfam" id="PF02390">
    <property type="entry name" value="Methyltransf_4"/>
    <property type="match status" value="1"/>
</dbReference>
<evidence type="ECO:0000313" key="11">
    <source>
        <dbReference type="Proteomes" id="UP000178885"/>
    </source>
</evidence>
<keyword evidence="3 9" id="KW-0489">Methyltransferase</keyword>
<feature type="binding site" evidence="9">
    <location>
        <position position="112"/>
    </location>
    <ligand>
        <name>S-adenosyl-L-methionine</name>
        <dbReference type="ChEBI" id="CHEBI:59789"/>
    </ligand>
</feature>
<evidence type="ECO:0000256" key="7">
    <source>
        <dbReference type="ARBA" id="ARBA00060552"/>
    </source>
</evidence>
<dbReference type="Proteomes" id="UP000178885">
    <property type="component" value="Unassembled WGS sequence"/>
</dbReference>
<dbReference type="InterPro" id="IPR029063">
    <property type="entry name" value="SAM-dependent_MTases_sf"/>
</dbReference>
<evidence type="ECO:0000313" key="10">
    <source>
        <dbReference type="EMBL" id="OGI48371.1"/>
    </source>
</evidence>
<feature type="binding site" evidence="9">
    <location>
        <position position="171"/>
    </location>
    <ligand>
        <name>substrate</name>
    </ligand>
</feature>
<evidence type="ECO:0000256" key="3">
    <source>
        <dbReference type="ARBA" id="ARBA00022603"/>
    </source>
</evidence>
<comment type="caution">
    <text evidence="10">The sequence shown here is derived from an EMBL/GenBank/DDBJ whole genome shotgun (WGS) entry which is preliminary data.</text>
</comment>
<feature type="binding site" evidence="9">
    <location>
        <position position="60"/>
    </location>
    <ligand>
        <name>S-adenosyl-L-methionine</name>
        <dbReference type="ChEBI" id="CHEBI:59789"/>
    </ligand>
</feature>
<dbReference type="EC" id="2.1.1.33" evidence="9"/>
<dbReference type="InterPro" id="IPR055361">
    <property type="entry name" value="tRNA_methyltr_TrmB_bact"/>
</dbReference>
<dbReference type="GO" id="GO:0043527">
    <property type="term" value="C:tRNA methyltransferase complex"/>
    <property type="evidence" value="ECO:0007669"/>
    <property type="project" value="TreeGrafter"/>
</dbReference>
<evidence type="ECO:0000256" key="6">
    <source>
        <dbReference type="ARBA" id="ARBA00022694"/>
    </source>
</evidence>
<dbReference type="PANTHER" id="PTHR23417">
    <property type="entry name" value="3-DEOXY-D-MANNO-OCTULOSONIC-ACID TRANSFERASE/TRNA GUANINE-N 7 - -METHYLTRANSFERASE"/>
    <property type="match status" value="1"/>
</dbReference>
<dbReference type="InterPro" id="IPR003358">
    <property type="entry name" value="tRNA_(Gua-N-7)_MeTrfase_Trmb"/>
</dbReference>
<name>A0A1F6TTB0_9PROT</name>
<feature type="binding site" evidence="9">
    <location>
        <position position="135"/>
    </location>
    <ligand>
        <name>S-adenosyl-L-methionine</name>
        <dbReference type="ChEBI" id="CHEBI:59789"/>
    </ligand>
</feature>
<comment type="function">
    <text evidence="2 9">Catalyzes the formation of N(7)-methylguanine at position 46 (m7G46) in tRNA.</text>
</comment>
<evidence type="ECO:0000256" key="2">
    <source>
        <dbReference type="ARBA" id="ARBA00003015"/>
    </source>
</evidence>
<comment type="catalytic activity">
    <reaction evidence="1 9">
        <text>guanosine(46) in tRNA + S-adenosyl-L-methionine = N(7)-methylguanosine(46) in tRNA + S-adenosyl-L-homocysteine</text>
        <dbReference type="Rhea" id="RHEA:42708"/>
        <dbReference type="Rhea" id="RHEA-COMP:10188"/>
        <dbReference type="Rhea" id="RHEA-COMP:10189"/>
        <dbReference type="ChEBI" id="CHEBI:57856"/>
        <dbReference type="ChEBI" id="CHEBI:59789"/>
        <dbReference type="ChEBI" id="CHEBI:74269"/>
        <dbReference type="ChEBI" id="CHEBI:74480"/>
        <dbReference type="EC" id="2.1.1.33"/>
    </reaction>
</comment>
<evidence type="ECO:0000256" key="1">
    <source>
        <dbReference type="ARBA" id="ARBA00000142"/>
    </source>
</evidence>
<proteinExistence type="inferred from homology"/>
<dbReference type="GO" id="GO:0008176">
    <property type="term" value="F:tRNA (guanine(46)-N7)-methyltransferase activity"/>
    <property type="evidence" value="ECO:0007669"/>
    <property type="project" value="UniProtKB-UniRule"/>
</dbReference>
<dbReference type="HAMAP" id="MF_01057">
    <property type="entry name" value="tRNA_methyltr_TrmB"/>
    <property type="match status" value="1"/>
</dbReference>
<gene>
    <name evidence="9" type="primary">trmB</name>
    <name evidence="10" type="ORF">A2151_04035</name>
</gene>
<keyword evidence="5 9" id="KW-0949">S-adenosyl-L-methionine</keyword>
<dbReference type="AlphaFoldDB" id="A0A1F6TTB0"/>
<dbReference type="NCBIfam" id="TIGR00091">
    <property type="entry name" value="tRNA (guanosine(46)-N7)-methyltransferase TrmB"/>
    <property type="match status" value="1"/>
</dbReference>
<dbReference type="UniPathway" id="UPA00989"/>
<dbReference type="EMBL" id="MFSU01000029">
    <property type="protein sequence ID" value="OGI48371.1"/>
    <property type="molecule type" value="Genomic_DNA"/>
</dbReference>
<protein>
    <recommendedName>
        <fullName evidence="9">tRNA (guanine-N(7)-)-methyltransferase</fullName>
        <ecNumber evidence="9">2.1.1.33</ecNumber>
    </recommendedName>
    <alternativeName>
        <fullName evidence="9">tRNA (guanine(46)-N(7))-methyltransferase</fullName>
    </alternativeName>
    <alternativeName>
        <fullName evidence="9">tRNA(m7G46)-methyltransferase</fullName>
    </alternativeName>
</protein>
<dbReference type="PANTHER" id="PTHR23417:SF14">
    <property type="entry name" value="PENTACOTRIPEPTIDE-REPEAT REGION OF PRORP DOMAIN-CONTAINING PROTEIN"/>
    <property type="match status" value="1"/>
</dbReference>
<comment type="similarity">
    <text evidence="8 9">Belongs to the class I-like SAM-binding methyltransferase superfamily. TrmB family.</text>
</comment>
<dbReference type="FunFam" id="3.40.50.150:FF:000035">
    <property type="entry name" value="tRNA (guanine-N(7)-)-methyltransferase"/>
    <property type="match status" value="1"/>
</dbReference>
<evidence type="ECO:0000256" key="4">
    <source>
        <dbReference type="ARBA" id="ARBA00022679"/>
    </source>
</evidence>
<organism evidence="10 11">
    <name type="scientific">Candidatus Muproteobacteria bacterium RBG_16_65_34</name>
    <dbReference type="NCBI Taxonomy" id="1817760"/>
    <lineage>
        <taxon>Bacteria</taxon>
        <taxon>Pseudomonadati</taxon>
        <taxon>Pseudomonadota</taxon>
        <taxon>Candidatus Muproteobacteria</taxon>
    </lineage>
</organism>
<evidence type="ECO:0000256" key="9">
    <source>
        <dbReference type="HAMAP-Rule" id="MF_01057"/>
    </source>
</evidence>
<comment type="pathway">
    <text evidence="7 9">tRNA modification; N(7)-methylguanine-tRNA biosynthesis.</text>
</comment>
<evidence type="ECO:0000256" key="5">
    <source>
        <dbReference type="ARBA" id="ARBA00022691"/>
    </source>
</evidence>
<sequence>MILPSSPHRPIRSFVRREGRMTEAQRRALAELWPRYGVAPGDRPLDFSAIFGREAPVHLEIGFGNGDALAAMAARHPECNYLGIEVHRPGVGRLLRRIEAEGLANVRLLCADASEVLARDILDEALAAVYIFFPDPWPKKRHQKRRLVQPQFLELLRRKLKIGGRLYLATDWRDYAQGILAALTPAPGWDNVAGAGAFAPRPDERPLTRFEARGRRLGHEVFDFSFRRVGGY</sequence>
<dbReference type="Gene3D" id="3.40.50.150">
    <property type="entry name" value="Vaccinia Virus protein VP39"/>
    <property type="match status" value="1"/>
</dbReference>
<reference evidence="10 11" key="1">
    <citation type="journal article" date="2016" name="Nat. Commun.">
        <title>Thousands of microbial genomes shed light on interconnected biogeochemical processes in an aquifer system.</title>
        <authorList>
            <person name="Anantharaman K."/>
            <person name="Brown C.T."/>
            <person name="Hug L.A."/>
            <person name="Sharon I."/>
            <person name="Castelle C.J."/>
            <person name="Probst A.J."/>
            <person name="Thomas B.C."/>
            <person name="Singh A."/>
            <person name="Wilkins M.J."/>
            <person name="Karaoz U."/>
            <person name="Brodie E.L."/>
            <person name="Williams K.H."/>
            <person name="Hubbard S.S."/>
            <person name="Banfield J.F."/>
        </authorList>
    </citation>
    <scope>NUCLEOTIDE SEQUENCE [LARGE SCALE GENOMIC DNA]</scope>
</reference>
<dbReference type="SUPFAM" id="SSF53335">
    <property type="entry name" value="S-adenosyl-L-methionine-dependent methyltransferases"/>
    <property type="match status" value="1"/>
</dbReference>
<evidence type="ECO:0000256" key="8">
    <source>
        <dbReference type="ARBA" id="ARBA00060767"/>
    </source>
</evidence>
<feature type="binding site" evidence="9">
    <location>
        <position position="139"/>
    </location>
    <ligand>
        <name>substrate</name>
    </ligand>
</feature>
<keyword evidence="6 9" id="KW-0819">tRNA processing</keyword>